<dbReference type="PANTHER" id="PTHR23504:SF15">
    <property type="entry name" value="MAJOR FACILITATOR SUPERFAMILY (MFS) PROFILE DOMAIN-CONTAINING PROTEIN"/>
    <property type="match status" value="1"/>
</dbReference>
<dbReference type="SUPFAM" id="SSF103473">
    <property type="entry name" value="MFS general substrate transporter"/>
    <property type="match status" value="1"/>
</dbReference>
<dbReference type="GO" id="GO:0016020">
    <property type="term" value="C:membrane"/>
    <property type="evidence" value="ECO:0007669"/>
    <property type="project" value="UniProtKB-SubCell"/>
</dbReference>
<gene>
    <name evidence="9" type="primary">tetA_2</name>
    <name evidence="9" type="ORF">Mterra_02408</name>
</gene>
<dbReference type="PRINTS" id="PR01035">
    <property type="entry name" value="TCRTETA"/>
</dbReference>
<comment type="similarity">
    <text evidence="2">Belongs to the major facilitator superfamily. TCR/Tet family.</text>
</comment>
<keyword evidence="5 7" id="KW-1133">Transmembrane helix</keyword>
<dbReference type="InterPro" id="IPR001958">
    <property type="entry name" value="Tet-R_TetA/multi-R_MdtG-like"/>
</dbReference>
<evidence type="ECO:0000313" key="10">
    <source>
        <dbReference type="Proteomes" id="UP000265715"/>
    </source>
</evidence>
<dbReference type="PROSITE" id="PS00216">
    <property type="entry name" value="SUGAR_TRANSPORT_1"/>
    <property type="match status" value="1"/>
</dbReference>
<evidence type="ECO:0000256" key="7">
    <source>
        <dbReference type="SAM" id="Phobius"/>
    </source>
</evidence>
<feature type="transmembrane region" description="Helical" evidence="7">
    <location>
        <begin position="371"/>
        <end position="393"/>
    </location>
</feature>
<name>A0A399EGH3_9DEIN</name>
<protein>
    <submittedName>
        <fullName evidence="9">Tetracycline resistance protein, class C</fullName>
    </submittedName>
</protein>
<dbReference type="InterPro" id="IPR020846">
    <property type="entry name" value="MFS_dom"/>
</dbReference>
<feature type="transmembrane region" description="Helical" evidence="7">
    <location>
        <begin position="280"/>
        <end position="298"/>
    </location>
</feature>
<comment type="subcellular location">
    <subcellularLocation>
        <location evidence="1">Membrane</location>
        <topology evidence="1">Multi-pass membrane protein</topology>
    </subcellularLocation>
</comment>
<feature type="transmembrane region" description="Helical" evidence="7">
    <location>
        <begin position="134"/>
        <end position="156"/>
    </location>
</feature>
<feature type="transmembrane region" description="Helical" evidence="7">
    <location>
        <begin position="7"/>
        <end position="29"/>
    </location>
</feature>
<feature type="transmembrane region" description="Helical" evidence="7">
    <location>
        <begin position="76"/>
        <end position="99"/>
    </location>
</feature>
<keyword evidence="3" id="KW-0813">Transport</keyword>
<feature type="domain" description="Major facilitator superfamily (MFS) profile" evidence="8">
    <location>
        <begin position="6"/>
        <end position="399"/>
    </location>
</feature>
<keyword evidence="4 7" id="KW-0812">Transmembrane</keyword>
<dbReference type="Gene3D" id="1.20.1250.20">
    <property type="entry name" value="MFS general substrate transporter like domains"/>
    <property type="match status" value="1"/>
</dbReference>
<dbReference type="RefSeq" id="WP_119315438.1">
    <property type="nucleotide sequence ID" value="NZ_QXDL01000101.1"/>
</dbReference>
<dbReference type="EMBL" id="QXDL01000101">
    <property type="protein sequence ID" value="RIH83058.1"/>
    <property type="molecule type" value="Genomic_DNA"/>
</dbReference>
<dbReference type="CDD" id="cd17388">
    <property type="entry name" value="MFS_TetA"/>
    <property type="match status" value="1"/>
</dbReference>
<feature type="transmembrane region" description="Helical" evidence="7">
    <location>
        <begin position="246"/>
        <end position="268"/>
    </location>
</feature>
<keyword evidence="10" id="KW-1185">Reference proteome</keyword>
<dbReference type="InterPro" id="IPR036259">
    <property type="entry name" value="MFS_trans_sf"/>
</dbReference>
<evidence type="ECO:0000256" key="1">
    <source>
        <dbReference type="ARBA" id="ARBA00004141"/>
    </source>
</evidence>
<dbReference type="Pfam" id="PF07690">
    <property type="entry name" value="MFS_1"/>
    <property type="match status" value="2"/>
</dbReference>
<dbReference type="GO" id="GO:0022857">
    <property type="term" value="F:transmembrane transporter activity"/>
    <property type="evidence" value="ECO:0007669"/>
    <property type="project" value="InterPro"/>
</dbReference>
<organism evidence="9 10">
    <name type="scientific">Calidithermus terrae</name>
    <dbReference type="NCBI Taxonomy" id="1408545"/>
    <lineage>
        <taxon>Bacteria</taxon>
        <taxon>Thermotogati</taxon>
        <taxon>Deinococcota</taxon>
        <taxon>Deinococci</taxon>
        <taxon>Thermales</taxon>
        <taxon>Thermaceae</taxon>
        <taxon>Calidithermus</taxon>
    </lineage>
</organism>
<dbReference type="Proteomes" id="UP000265715">
    <property type="component" value="Unassembled WGS sequence"/>
</dbReference>
<dbReference type="InterPro" id="IPR011701">
    <property type="entry name" value="MFS"/>
</dbReference>
<evidence type="ECO:0000313" key="9">
    <source>
        <dbReference type="EMBL" id="RIH83058.1"/>
    </source>
</evidence>
<feature type="transmembrane region" description="Helical" evidence="7">
    <location>
        <begin position="162"/>
        <end position="182"/>
    </location>
</feature>
<evidence type="ECO:0000259" key="8">
    <source>
        <dbReference type="PROSITE" id="PS50850"/>
    </source>
</evidence>
<feature type="transmembrane region" description="Helical" evidence="7">
    <location>
        <begin position="337"/>
        <end position="359"/>
    </location>
</feature>
<dbReference type="PROSITE" id="PS50850">
    <property type="entry name" value="MFS"/>
    <property type="match status" value="1"/>
</dbReference>
<accession>A0A399EGH3</accession>
<proteinExistence type="inferred from homology"/>
<sequence>MKRQASMVFILVSVLINVMGLGLVIPVLPKLIEALAGSVQAGAYFNGIFIAVYAAMQFVFAPVLGRLSDRYGRRPVLLAASFGTALDYLIAALTPALWLLFVARLVAGILGASFSTANAYIADVSKPEDRAKNFGLIGAVFGLGFILGPGIGGVLGQIDLRLPFYFAALLAFLNGLYGWFVLPESLKPENRNLSRTSNNPFAALGILRRTPLLLGLSGSVLLINLAFQILQTVWVQYTTYRFDWSILQTSLSLVLVGVTAMLVQGGLVRAVVGRLGERRSVLLGQSAGIVSFTLYGLATQGWMMYATILLGSIGNVSQPASQALISRSVSAREQGAVQGALSALVSLTGMVGPLFGGFLLGQVARPEVPSWLVGTPFFVGALLYGLGFVNTWLTFRRVPPGEAEGVPVAAPVAERV</sequence>
<dbReference type="AlphaFoldDB" id="A0A399EGH3"/>
<feature type="transmembrane region" description="Helical" evidence="7">
    <location>
        <begin position="212"/>
        <end position="234"/>
    </location>
</feature>
<feature type="transmembrane region" description="Helical" evidence="7">
    <location>
        <begin position="105"/>
        <end position="122"/>
    </location>
</feature>
<comment type="caution">
    <text evidence="9">The sequence shown here is derived from an EMBL/GenBank/DDBJ whole genome shotgun (WGS) entry which is preliminary data.</text>
</comment>
<evidence type="ECO:0000256" key="2">
    <source>
        <dbReference type="ARBA" id="ARBA00007520"/>
    </source>
</evidence>
<dbReference type="OrthoDB" id="9793283at2"/>
<keyword evidence="6 7" id="KW-0472">Membrane</keyword>
<evidence type="ECO:0000256" key="6">
    <source>
        <dbReference type="ARBA" id="ARBA00023136"/>
    </source>
</evidence>
<feature type="transmembrane region" description="Helical" evidence="7">
    <location>
        <begin position="41"/>
        <end position="64"/>
    </location>
</feature>
<reference evidence="9 10" key="1">
    <citation type="submission" date="2018-08" db="EMBL/GenBank/DDBJ databases">
        <title>Meiothermus terrae DSM 26712 genome sequencing project.</title>
        <authorList>
            <person name="Da Costa M.S."/>
            <person name="Albuquerque L."/>
            <person name="Raposo P."/>
            <person name="Froufe H.J.C."/>
            <person name="Barroso C.S."/>
            <person name="Egas C."/>
        </authorList>
    </citation>
    <scope>NUCLEOTIDE SEQUENCE [LARGE SCALE GENOMIC DNA]</scope>
    <source>
        <strain evidence="9 10">DSM 26712</strain>
    </source>
</reference>
<evidence type="ECO:0000256" key="5">
    <source>
        <dbReference type="ARBA" id="ARBA00022989"/>
    </source>
</evidence>
<dbReference type="PANTHER" id="PTHR23504">
    <property type="entry name" value="MAJOR FACILITATOR SUPERFAMILY DOMAIN-CONTAINING PROTEIN 10"/>
    <property type="match status" value="1"/>
</dbReference>
<evidence type="ECO:0000256" key="3">
    <source>
        <dbReference type="ARBA" id="ARBA00022448"/>
    </source>
</evidence>
<evidence type="ECO:0000256" key="4">
    <source>
        <dbReference type="ARBA" id="ARBA00022692"/>
    </source>
</evidence>
<dbReference type="InterPro" id="IPR005829">
    <property type="entry name" value="Sugar_transporter_CS"/>
</dbReference>